<protein>
    <recommendedName>
        <fullName evidence="4">TNase-like domain-containing protein</fullName>
    </recommendedName>
</protein>
<evidence type="ECO:0008006" key="4">
    <source>
        <dbReference type="Google" id="ProtNLM"/>
    </source>
</evidence>
<proteinExistence type="predicted"/>
<feature type="region of interest" description="Disordered" evidence="1">
    <location>
        <begin position="24"/>
        <end position="44"/>
    </location>
</feature>
<dbReference type="AlphaFoldDB" id="A0A1H5NM44"/>
<evidence type="ECO:0000313" key="2">
    <source>
        <dbReference type="EMBL" id="SEF02666.1"/>
    </source>
</evidence>
<name>A0A1H5NM44_9MICC</name>
<gene>
    <name evidence="2" type="ORF">SAMN04489740_3842</name>
</gene>
<organism evidence="2 3">
    <name type="scientific">Arthrobacter alpinus</name>
    <dbReference type="NCBI Taxonomy" id="656366"/>
    <lineage>
        <taxon>Bacteria</taxon>
        <taxon>Bacillati</taxon>
        <taxon>Actinomycetota</taxon>
        <taxon>Actinomycetes</taxon>
        <taxon>Micrococcales</taxon>
        <taxon>Micrococcaceae</taxon>
        <taxon>Arthrobacter</taxon>
    </lineage>
</organism>
<dbReference type="EMBL" id="FNTV01000001">
    <property type="protein sequence ID" value="SEF02666.1"/>
    <property type="molecule type" value="Genomic_DNA"/>
</dbReference>
<sequence>MSMPRYSMRLVPLTLLAGCAPTESSQVNQDAPSQSATATATPTPILNEKEALAKAMKGQMGATVLEVLDPGTFLVELSPYEQKMKGLSGEATVTFRKSLGLVTPAQGECGYDEAFAFAKQYFADNPDDVYVSEGSFGTDHYLDEALRAGFAYIPDHEGRYDNALAQAAADRAGLYALCPNFGA</sequence>
<reference evidence="2 3" key="1">
    <citation type="submission" date="2016-10" db="EMBL/GenBank/DDBJ databases">
        <authorList>
            <person name="de Groot N.N."/>
        </authorList>
    </citation>
    <scope>NUCLEOTIDE SEQUENCE [LARGE SCALE GENOMIC DNA]</scope>
    <source>
        <strain evidence="2 3">DSM 22274</strain>
    </source>
</reference>
<evidence type="ECO:0000256" key="1">
    <source>
        <dbReference type="SAM" id="MobiDB-lite"/>
    </source>
</evidence>
<accession>A0A1H5NM44</accession>
<dbReference type="RefSeq" id="WP_074712911.1">
    <property type="nucleotide sequence ID" value="NZ_FNTV01000001.1"/>
</dbReference>
<evidence type="ECO:0000313" key="3">
    <source>
        <dbReference type="Proteomes" id="UP000182725"/>
    </source>
</evidence>
<feature type="compositionally biased region" description="Low complexity" evidence="1">
    <location>
        <begin position="31"/>
        <end position="44"/>
    </location>
</feature>
<dbReference type="Proteomes" id="UP000182725">
    <property type="component" value="Unassembled WGS sequence"/>
</dbReference>